<feature type="domain" description="HTH tetR-type" evidence="5">
    <location>
        <begin position="13"/>
        <end position="73"/>
    </location>
</feature>
<gene>
    <name evidence="6" type="ORF">DEH84_18745</name>
</gene>
<dbReference type="SUPFAM" id="SSF46689">
    <property type="entry name" value="Homeodomain-like"/>
    <property type="match status" value="1"/>
</dbReference>
<evidence type="ECO:0000256" key="2">
    <source>
        <dbReference type="ARBA" id="ARBA00023125"/>
    </source>
</evidence>
<dbReference type="KEGG" id="aon:DEH84_18745"/>
<dbReference type="InterPro" id="IPR009057">
    <property type="entry name" value="Homeodomain-like_sf"/>
</dbReference>
<keyword evidence="2 4" id="KW-0238">DNA-binding</keyword>
<keyword evidence="3" id="KW-0804">Transcription</keyword>
<evidence type="ECO:0000256" key="1">
    <source>
        <dbReference type="ARBA" id="ARBA00023015"/>
    </source>
</evidence>
<feature type="DNA-binding region" description="H-T-H motif" evidence="4">
    <location>
        <begin position="36"/>
        <end position="55"/>
    </location>
</feature>
<dbReference type="Gene3D" id="1.10.357.10">
    <property type="entry name" value="Tetracycline Repressor, domain 2"/>
    <property type="match status" value="1"/>
</dbReference>
<dbReference type="InterPro" id="IPR011075">
    <property type="entry name" value="TetR_C"/>
</dbReference>
<dbReference type="AlphaFoldDB" id="A0A2U8FXJ6"/>
<sequence length="199" mass="21652">MMAIMKTHPSRKEQSHERIVDVAARAIRRAGYRGVGVADIMKEAGLTHGGFYAHFASRDALLVEAMQQAGRDSQITLSQAVERRVAKGHSRFAALVQAYLHDMHMERPEQGCVVAALASEMTRQDDAVRDEARRRVASLVEFVRAALPAGTDPDQGEVVTATMVGALQLARTLGGAAGRALLAQTREALIHKHQPSLDH</sequence>
<evidence type="ECO:0000256" key="4">
    <source>
        <dbReference type="PROSITE-ProRule" id="PRU00335"/>
    </source>
</evidence>
<organism evidence="6 7">
    <name type="scientific">Aquabacterium olei</name>
    <dbReference type="NCBI Taxonomy" id="1296669"/>
    <lineage>
        <taxon>Bacteria</taxon>
        <taxon>Pseudomonadati</taxon>
        <taxon>Pseudomonadota</taxon>
        <taxon>Betaproteobacteria</taxon>
        <taxon>Burkholderiales</taxon>
        <taxon>Aquabacterium</taxon>
    </lineage>
</organism>
<protein>
    <submittedName>
        <fullName evidence="6">TetR family transcriptional regulator</fullName>
    </submittedName>
</protein>
<proteinExistence type="predicted"/>
<evidence type="ECO:0000313" key="6">
    <source>
        <dbReference type="EMBL" id="AWI55617.1"/>
    </source>
</evidence>
<dbReference type="OrthoDB" id="9798857at2"/>
<dbReference type="Pfam" id="PF16925">
    <property type="entry name" value="TetR_C_13"/>
    <property type="match status" value="1"/>
</dbReference>
<accession>A0A2U8FXJ6</accession>
<keyword evidence="7" id="KW-1185">Reference proteome</keyword>
<dbReference type="EMBL" id="CP029211">
    <property type="protein sequence ID" value="AWI55617.1"/>
    <property type="molecule type" value="Genomic_DNA"/>
</dbReference>
<evidence type="ECO:0000259" key="5">
    <source>
        <dbReference type="PROSITE" id="PS50977"/>
    </source>
</evidence>
<evidence type="ECO:0000256" key="3">
    <source>
        <dbReference type="ARBA" id="ARBA00023163"/>
    </source>
</evidence>
<dbReference type="PROSITE" id="PS50977">
    <property type="entry name" value="HTH_TETR_2"/>
    <property type="match status" value="1"/>
</dbReference>
<dbReference type="Gene3D" id="1.10.10.60">
    <property type="entry name" value="Homeodomain-like"/>
    <property type="match status" value="1"/>
</dbReference>
<dbReference type="InterPro" id="IPR036271">
    <property type="entry name" value="Tet_transcr_reg_TetR-rel_C_sf"/>
</dbReference>
<dbReference type="GO" id="GO:0003677">
    <property type="term" value="F:DNA binding"/>
    <property type="evidence" value="ECO:0007669"/>
    <property type="project" value="UniProtKB-UniRule"/>
</dbReference>
<evidence type="ECO:0000313" key="7">
    <source>
        <dbReference type="Proteomes" id="UP000244892"/>
    </source>
</evidence>
<reference evidence="6 7" key="1">
    <citation type="submission" date="2018-05" db="EMBL/GenBank/DDBJ databases">
        <title>complete genome sequence of Aquabacterium olei NBRC 110486.</title>
        <authorList>
            <person name="Tang B."/>
            <person name="Chang J."/>
            <person name="Zhang L."/>
            <person name="Yang H."/>
        </authorList>
    </citation>
    <scope>NUCLEOTIDE SEQUENCE [LARGE SCALE GENOMIC DNA]</scope>
    <source>
        <strain evidence="6 7">NBRC 110486</strain>
        <plasmid evidence="7">Plasmid ptb101</plasmid>
    </source>
</reference>
<name>A0A2U8FXJ6_9BURK</name>
<dbReference type="PRINTS" id="PR00455">
    <property type="entry name" value="HTHTETR"/>
</dbReference>
<geneLocation type="plasmid" evidence="7">
    <name>ptb101</name>
</geneLocation>
<keyword evidence="6" id="KW-0614">Plasmid</keyword>
<dbReference type="PANTHER" id="PTHR47506">
    <property type="entry name" value="TRANSCRIPTIONAL REGULATORY PROTEIN"/>
    <property type="match status" value="1"/>
</dbReference>
<dbReference type="InterPro" id="IPR001647">
    <property type="entry name" value="HTH_TetR"/>
</dbReference>
<dbReference type="Pfam" id="PF00440">
    <property type="entry name" value="TetR_N"/>
    <property type="match status" value="1"/>
</dbReference>
<dbReference type="Proteomes" id="UP000244892">
    <property type="component" value="Plasmid pTB101"/>
</dbReference>
<keyword evidence="1" id="KW-0805">Transcription regulation</keyword>
<dbReference type="SUPFAM" id="SSF48498">
    <property type="entry name" value="Tetracyclin repressor-like, C-terminal domain"/>
    <property type="match status" value="1"/>
</dbReference>
<dbReference type="PANTHER" id="PTHR47506:SF7">
    <property type="entry name" value="TRANSCRIPTIONAL REGULATORY PROTEIN"/>
    <property type="match status" value="1"/>
</dbReference>